<dbReference type="EMBL" id="VBAO01000113">
    <property type="protein sequence ID" value="TMI82702.1"/>
    <property type="molecule type" value="Genomic_DNA"/>
</dbReference>
<dbReference type="InterPro" id="IPR011034">
    <property type="entry name" value="Formyl_transferase-like_C_sf"/>
</dbReference>
<evidence type="ECO:0000259" key="9">
    <source>
        <dbReference type="Pfam" id="PF00551"/>
    </source>
</evidence>
<dbReference type="InterPro" id="IPR002376">
    <property type="entry name" value="Formyl_transf_N"/>
</dbReference>
<evidence type="ECO:0000313" key="12">
    <source>
        <dbReference type="Proteomes" id="UP000320048"/>
    </source>
</evidence>
<sequence length="312" mass="32618">MKVVFMGTPAFAVPSLEALLAASDVVAVVTRPDQPQGRGLRVGPPPVAVAATQYALDVLQPGTLRDPGFLARLRDLGPDLFVVVAFGRIIPPDVLALASMGGINLHPSMLPRYRGAAPIPRAIAAGETATGVTVLHLSEELDAGDIILQRAAPIQPDDTGATLEARLARDGAALLVEALGLLETGRAPRVVQDSSRATFAPKVAREEAWISWSDPAAKIVNQVRAFDPWPVARTRRDGAPLEIWRAAALPDRGPEAPGTVVAAGREGLVVAAGLGRVRILEVQPPAGRRMPAADYLRGHPVAPGTVLGSARG</sequence>
<keyword evidence="6 8" id="KW-0648">Protein biosynthesis</keyword>
<evidence type="ECO:0000313" key="11">
    <source>
        <dbReference type="EMBL" id="TMI82702.1"/>
    </source>
</evidence>
<dbReference type="Proteomes" id="UP000320048">
    <property type="component" value="Unassembled WGS sequence"/>
</dbReference>
<dbReference type="EC" id="2.1.2.9" evidence="3 8"/>
<evidence type="ECO:0000256" key="1">
    <source>
        <dbReference type="ARBA" id="ARBA00002606"/>
    </source>
</evidence>
<dbReference type="Pfam" id="PF02911">
    <property type="entry name" value="Formyl_trans_C"/>
    <property type="match status" value="1"/>
</dbReference>
<dbReference type="InterPro" id="IPR037022">
    <property type="entry name" value="Formyl_trans_C_sf"/>
</dbReference>
<dbReference type="GO" id="GO:0005829">
    <property type="term" value="C:cytosol"/>
    <property type="evidence" value="ECO:0007669"/>
    <property type="project" value="TreeGrafter"/>
</dbReference>
<dbReference type="InterPro" id="IPR005794">
    <property type="entry name" value="Fmt"/>
</dbReference>
<comment type="catalytic activity">
    <reaction evidence="7 8">
        <text>L-methionyl-tRNA(fMet) + (6R)-10-formyltetrahydrofolate = N-formyl-L-methionyl-tRNA(fMet) + (6S)-5,6,7,8-tetrahydrofolate + H(+)</text>
        <dbReference type="Rhea" id="RHEA:24380"/>
        <dbReference type="Rhea" id="RHEA-COMP:9952"/>
        <dbReference type="Rhea" id="RHEA-COMP:9953"/>
        <dbReference type="ChEBI" id="CHEBI:15378"/>
        <dbReference type="ChEBI" id="CHEBI:57453"/>
        <dbReference type="ChEBI" id="CHEBI:78530"/>
        <dbReference type="ChEBI" id="CHEBI:78844"/>
        <dbReference type="ChEBI" id="CHEBI:195366"/>
        <dbReference type="EC" id="2.1.2.9"/>
    </reaction>
</comment>
<feature type="binding site" evidence="8">
    <location>
        <begin position="108"/>
        <end position="111"/>
    </location>
    <ligand>
        <name>(6S)-5,6,7,8-tetrahydrofolate</name>
        <dbReference type="ChEBI" id="CHEBI:57453"/>
    </ligand>
</feature>
<name>A0A537JH86_9BACT</name>
<dbReference type="Pfam" id="PF00551">
    <property type="entry name" value="Formyl_trans_N"/>
    <property type="match status" value="1"/>
</dbReference>
<dbReference type="InterPro" id="IPR041711">
    <property type="entry name" value="Met-tRNA-FMT_N"/>
</dbReference>
<dbReference type="GO" id="GO:0004479">
    <property type="term" value="F:methionyl-tRNA formyltransferase activity"/>
    <property type="evidence" value="ECO:0007669"/>
    <property type="project" value="UniProtKB-UniRule"/>
</dbReference>
<dbReference type="CDD" id="cd08646">
    <property type="entry name" value="FMT_core_Met-tRNA-FMT_N"/>
    <property type="match status" value="1"/>
</dbReference>
<comment type="similarity">
    <text evidence="2 8">Belongs to the Fmt family.</text>
</comment>
<proteinExistence type="inferred from homology"/>
<dbReference type="Gene3D" id="3.40.50.170">
    <property type="entry name" value="Formyl transferase, N-terminal domain"/>
    <property type="match status" value="1"/>
</dbReference>
<keyword evidence="5 8" id="KW-0808">Transferase</keyword>
<dbReference type="PANTHER" id="PTHR11138:SF5">
    <property type="entry name" value="METHIONYL-TRNA FORMYLTRANSFERASE, MITOCHONDRIAL"/>
    <property type="match status" value="1"/>
</dbReference>
<dbReference type="HAMAP" id="MF_00182">
    <property type="entry name" value="Formyl_trans"/>
    <property type="match status" value="1"/>
</dbReference>
<accession>A0A537JH86</accession>
<evidence type="ECO:0000256" key="3">
    <source>
        <dbReference type="ARBA" id="ARBA00012261"/>
    </source>
</evidence>
<dbReference type="InterPro" id="IPR005793">
    <property type="entry name" value="Formyl_trans_C"/>
</dbReference>
<evidence type="ECO:0000256" key="8">
    <source>
        <dbReference type="HAMAP-Rule" id="MF_00182"/>
    </source>
</evidence>
<dbReference type="Gene3D" id="3.10.25.10">
    <property type="entry name" value="Formyl transferase, C-terminal domain"/>
    <property type="match status" value="1"/>
</dbReference>
<dbReference type="SUPFAM" id="SSF53328">
    <property type="entry name" value="Formyltransferase"/>
    <property type="match status" value="1"/>
</dbReference>
<organism evidence="11 12">
    <name type="scientific">Candidatus Segetimicrobium genomatis</name>
    <dbReference type="NCBI Taxonomy" id="2569760"/>
    <lineage>
        <taxon>Bacteria</taxon>
        <taxon>Bacillati</taxon>
        <taxon>Candidatus Sysuimicrobiota</taxon>
        <taxon>Candidatus Sysuimicrobiia</taxon>
        <taxon>Candidatus Sysuimicrobiales</taxon>
        <taxon>Candidatus Segetimicrobiaceae</taxon>
        <taxon>Candidatus Segetimicrobium</taxon>
    </lineage>
</organism>
<dbReference type="InterPro" id="IPR044135">
    <property type="entry name" value="Met-tRNA-FMT_C"/>
</dbReference>
<comment type="function">
    <text evidence="1 8">Attaches a formyl group to the free amino group of methionyl-tRNA(fMet). The formyl group appears to play a dual role in the initiator identity of N-formylmethionyl-tRNA by promoting its recognition by IF2 and preventing the misappropriation of this tRNA by the elongation apparatus.</text>
</comment>
<comment type="caution">
    <text evidence="11">The sequence shown here is derived from an EMBL/GenBank/DDBJ whole genome shotgun (WGS) entry which is preliminary data.</text>
</comment>
<evidence type="ECO:0000256" key="7">
    <source>
        <dbReference type="ARBA" id="ARBA00048558"/>
    </source>
</evidence>
<reference evidence="11 12" key="1">
    <citation type="journal article" date="2019" name="Nat. Microbiol.">
        <title>Mediterranean grassland soil C-N compound turnover is dependent on rainfall and depth, and is mediated by genomically divergent microorganisms.</title>
        <authorList>
            <person name="Diamond S."/>
            <person name="Andeer P.F."/>
            <person name="Li Z."/>
            <person name="Crits-Christoph A."/>
            <person name="Burstein D."/>
            <person name="Anantharaman K."/>
            <person name="Lane K.R."/>
            <person name="Thomas B.C."/>
            <person name="Pan C."/>
            <person name="Northen T.R."/>
            <person name="Banfield J.F."/>
        </authorList>
    </citation>
    <scope>NUCLEOTIDE SEQUENCE [LARGE SCALE GENOMIC DNA]</scope>
    <source>
        <strain evidence="11">NP_7</strain>
    </source>
</reference>
<evidence type="ECO:0000256" key="2">
    <source>
        <dbReference type="ARBA" id="ARBA00010699"/>
    </source>
</evidence>
<feature type="domain" description="Formyl transferase N-terminal" evidence="9">
    <location>
        <begin position="1"/>
        <end position="179"/>
    </location>
</feature>
<gene>
    <name evidence="8" type="primary">fmt</name>
    <name evidence="11" type="ORF">E6H04_04345</name>
</gene>
<feature type="domain" description="Formyl transferase C-terminal" evidence="10">
    <location>
        <begin position="203"/>
        <end position="299"/>
    </location>
</feature>
<evidence type="ECO:0000259" key="10">
    <source>
        <dbReference type="Pfam" id="PF02911"/>
    </source>
</evidence>
<dbReference type="AlphaFoldDB" id="A0A537JH86"/>
<dbReference type="PANTHER" id="PTHR11138">
    <property type="entry name" value="METHIONYL-TRNA FORMYLTRANSFERASE"/>
    <property type="match status" value="1"/>
</dbReference>
<evidence type="ECO:0000256" key="4">
    <source>
        <dbReference type="ARBA" id="ARBA00016014"/>
    </source>
</evidence>
<dbReference type="SUPFAM" id="SSF50486">
    <property type="entry name" value="FMT C-terminal domain-like"/>
    <property type="match status" value="1"/>
</dbReference>
<evidence type="ECO:0000256" key="6">
    <source>
        <dbReference type="ARBA" id="ARBA00022917"/>
    </source>
</evidence>
<protein>
    <recommendedName>
        <fullName evidence="4 8">Methionyl-tRNA formyltransferase</fullName>
        <ecNumber evidence="3 8">2.1.2.9</ecNumber>
    </recommendedName>
</protein>
<dbReference type="NCBIfam" id="TIGR00460">
    <property type="entry name" value="fmt"/>
    <property type="match status" value="1"/>
</dbReference>
<evidence type="ECO:0000256" key="5">
    <source>
        <dbReference type="ARBA" id="ARBA00022679"/>
    </source>
</evidence>
<dbReference type="InterPro" id="IPR036477">
    <property type="entry name" value="Formyl_transf_N_sf"/>
</dbReference>
<dbReference type="CDD" id="cd08704">
    <property type="entry name" value="Met_tRNA_FMT_C"/>
    <property type="match status" value="1"/>
</dbReference>